<feature type="compositionally biased region" description="Pro residues" evidence="7">
    <location>
        <begin position="410"/>
        <end position="425"/>
    </location>
</feature>
<comment type="subcellular location">
    <subcellularLocation>
        <location evidence="5">Nucleus</location>
    </subcellularLocation>
</comment>
<evidence type="ECO:0000259" key="8">
    <source>
        <dbReference type="Pfam" id="PF03104"/>
    </source>
</evidence>
<evidence type="ECO:0000256" key="2">
    <source>
        <dbReference type="ARBA" id="ARBA00022679"/>
    </source>
</evidence>
<evidence type="ECO:0000313" key="11">
    <source>
        <dbReference type="Proteomes" id="UP001141327"/>
    </source>
</evidence>
<evidence type="ECO:0000313" key="10">
    <source>
        <dbReference type="EMBL" id="KAJ4458914.1"/>
    </source>
</evidence>
<dbReference type="CDD" id="cd05535">
    <property type="entry name" value="POLBc_epsilon"/>
    <property type="match status" value="1"/>
</dbReference>
<proteinExistence type="inferred from homology"/>
<feature type="domain" description="DNA-directed DNA polymerase family B exonuclease" evidence="8">
    <location>
        <begin position="783"/>
        <end position="961"/>
    </location>
</feature>
<feature type="compositionally biased region" description="Low complexity" evidence="7">
    <location>
        <begin position="494"/>
        <end position="509"/>
    </location>
</feature>
<dbReference type="InterPro" id="IPR029703">
    <property type="entry name" value="POL2"/>
</dbReference>
<keyword evidence="5" id="KW-0235">DNA replication</keyword>
<dbReference type="InterPro" id="IPR043502">
    <property type="entry name" value="DNA/RNA_pol_sf"/>
</dbReference>
<feature type="coiled-coil region" evidence="6">
    <location>
        <begin position="71"/>
        <end position="198"/>
    </location>
</feature>
<sequence>MCGVTEAALRAVENDEAETLERLAKSRQDAARNHAAAMGQLQAETETTQQAIAETSALIDKLQAILDAAPVDTLQAELDQLRKTQEETRTEVKRLLQEQDETQLEERVLQGKFTQEQTRLDGLQAKHQHHLELLEKLKATHADLESERGRLQGDLDDGERVAAGLVGPAEVDTMQSRIEALKSQIAVLTADNRKTELECSADMREVDVEITRISTRHKQAQEEFAKALRMQAEEERLRTDIARLEGEVADQGAALRLSQQDMAKRLAEQEEKLRAASGRNKKLPSDPPKAPAAGQWMLRKTNFGARLLTPPAGSAAPGNTPAAATPAFGTALLHRTSTVTTCSRPTTPTNAAAAPGPAFLRPALKPVSSAPALSLPAGFGSSSRAHTPSSRLAGPSQPAATAPAVVTVATPPPPPAASTPTPPVSQPSTTPTPGAAPTPADSTTPTPISVAPVSTPPTPVTTTTTLPATSTTTPTPTTTTTPAAATPPPDAHAHLAAQPPAATTPAVQTPAPPSHPATPSVSQGAALPPSAAGAHPANAAGRSAGQIFAETVGGVKGKHPNMKAVANLVMAANPLIMMANPLLAKDGSLFRASMKCAPYFYVGVRENMFREVENYLRRKFEAIHRVEQVEKEDLAMSNHLSGLKHTYLKLLFRNVSDLKQTRDAMVREIVPKASAETPAIAPFSLAPRNNRHGPGDFKDSITEIREGDVPYIMRVSIDKGPYPRGVLVHRAREEGETTLERRKVSQPFPQPFPSHSPAIPQPFPSHFPIFNATVEIAHSYLPIRLHTLFYDCCPQDLEERPEVGTCAFDIETTKAPLKFPDENVDQVMMISYMMDGQGYLIINRTIVAADIPGFDFTPKPEYPGPFIVFNEPDERALLLRWFAELRARRPSIFVTFNGDSFDWPFIEARTAFHGMNLYKELGFKANESGEFRSRFLVHMDCFRWVKRDSYLPQGSQGLKAVTRTKLGYDPLEIDPEDMTPFAREHPQQLANYSVSDAVSTWYLYRKYVHPFIFSLANIIPLPPDDVLRKGSGGLCESLLMPPQGDLTLGFHGDAPLSSTRSLRRPTYRHTKSQLKSIFVHSESPYIFARFSPNVMFCRSFDSLARRQMTAYGGNIICPPKTSKDHLKWVHGHLLESETYIGGHVESLASGVYRCDLPHKFRLDPPTLQKTSQTAHTHDPPHTRTCLLRLLTLALTRTHTTDTLEQLLDNLDRDLEFALNEDHVPRADVKNYDEVREQIARKLMDLRDTPNRLECPVIYHLDVAAMYPNIILTNRLQPPSIVSQTTCAGCDFNTPESACQRKMSWMWRGELIPATVSEYRVVRAQLEVEKYPPSVPGAPPRTFFELDEEEQATRLKKRLQEYSRKAHKKGRVPMTEERQDIVCQRENSFYVDTVRAFRDRRYEYKGKLKTWKGKLEAAQAEKSPAKISEAQNMLVLYDSLQLAHKCILNSFYGYVMRTGSRWYSMEMAGIGLPSPHETVRAVGHILGSDLTHLLASPSSSKNGTAAERKHLVERIGQPLELDTDGIWCALPRSFPERFQLKTEKKSVTVIYPCVMLNADVKAQYSNHQYQTLVDPPAHRYELHSECSILFEVDGPYLAMVLPSSRVEGKSIKKRYAVFNKDRSLAELKGFELKRRGELRLIKVFQSQIFDQFLEGKTLEECYAAVGKVANQSLDLLYTQGRDIEDSELLDLLSETHSMSKALAEYGGQKSTTITTAERLAEFLGEKMVKDKGLACSWIVSKKPLGNPVSERAVPAVIFSSDPAIRRQYLKRWLRDPYLTDAEVMDIRAVLDWDYYIERLGAAIQKIITIPAAFQHIPNPVPRVVHPDWLAKQLRKADDRHRQRTLDNVFKQVSKAEARQAQLDRFQPKPQSMDIEDLASAGPAAAAAGAKMPKEPAKKRALVVVNPCYTKQALQRKRAMREAMTVITVPGFERCPDRSDDPDGWLRYHKALWCLQRVERMRRRAESQQGSEESGPAGEIVPAIPRSNILRYALQTSQLMRQCWQVIKIAETTTPEVLRMWAFIDKSMHPIKLHVPYTIYINATTPAALQGLETVGDNSMWLAPDGGGR</sequence>
<dbReference type="Gene3D" id="3.90.1600.10">
    <property type="entry name" value="Palm domain of DNA polymerase"/>
    <property type="match status" value="1"/>
</dbReference>
<keyword evidence="5" id="KW-0539">Nucleus</keyword>
<feature type="compositionally biased region" description="Low complexity" evidence="7">
    <location>
        <begin position="395"/>
        <end position="409"/>
    </location>
</feature>
<feature type="compositionally biased region" description="Polar residues" evidence="7">
    <location>
        <begin position="380"/>
        <end position="390"/>
    </location>
</feature>
<dbReference type="InterPro" id="IPR006133">
    <property type="entry name" value="DNA-dir_DNA_pol_B_exonuc"/>
</dbReference>
<comment type="similarity">
    <text evidence="1 5">Belongs to the DNA polymerase type-B family.</text>
</comment>
<dbReference type="PANTHER" id="PTHR10670:SF0">
    <property type="entry name" value="DNA POLYMERASE EPSILON CATALYTIC SUBUNIT A"/>
    <property type="match status" value="1"/>
</dbReference>
<dbReference type="EMBL" id="JAPMOS010000024">
    <property type="protein sequence ID" value="KAJ4458914.1"/>
    <property type="molecule type" value="Genomic_DNA"/>
</dbReference>
<dbReference type="PANTHER" id="PTHR10670">
    <property type="entry name" value="DNA POLYMERASE EPSILON CATALYTIC SUBUNIT A"/>
    <property type="match status" value="1"/>
</dbReference>
<dbReference type="Pfam" id="PF03104">
    <property type="entry name" value="DNA_pol_B_exo1"/>
    <property type="match status" value="1"/>
</dbReference>
<keyword evidence="5" id="KW-0863">Zinc-finger</keyword>
<gene>
    <name evidence="10" type="ORF">PAPYR_5193</name>
</gene>
<feature type="compositionally biased region" description="Low complexity" evidence="7">
    <location>
        <begin position="460"/>
        <end position="484"/>
    </location>
</feature>
<dbReference type="SMART" id="SM00486">
    <property type="entry name" value="POLBc"/>
    <property type="match status" value="1"/>
</dbReference>
<keyword evidence="5" id="KW-0408">Iron</keyword>
<evidence type="ECO:0000256" key="6">
    <source>
        <dbReference type="SAM" id="Coils"/>
    </source>
</evidence>
<dbReference type="Proteomes" id="UP001141327">
    <property type="component" value="Unassembled WGS sequence"/>
</dbReference>
<evidence type="ECO:0000259" key="9">
    <source>
        <dbReference type="Pfam" id="PF22634"/>
    </source>
</evidence>
<dbReference type="Gene3D" id="1.10.132.60">
    <property type="entry name" value="DNA polymerase family B, C-terminal domain"/>
    <property type="match status" value="1"/>
</dbReference>
<keyword evidence="3 5" id="KW-0548">Nucleotidyltransferase</keyword>
<name>A0ABQ8UNM0_9EUKA</name>
<keyword evidence="5" id="KW-0004">4Fe-4S</keyword>
<keyword evidence="5" id="KW-0238">DNA-binding</keyword>
<dbReference type="Pfam" id="PF22634">
    <property type="entry name" value="POL2_thumb"/>
    <property type="match status" value="1"/>
</dbReference>
<keyword evidence="5" id="KW-0411">Iron-sulfur</keyword>
<evidence type="ECO:0000256" key="7">
    <source>
        <dbReference type="SAM" id="MobiDB-lite"/>
    </source>
</evidence>
<dbReference type="InterPro" id="IPR006172">
    <property type="entry name" value="DNA-dir_DNA_pol_B"/>
</dbReference>
<comment type="cofactor">
    <cofactor evidence="5">
        <name>[4Fe-4S] cluster</name>
        <dbReference type="ChEBI" id="CHEBI:49883"/>
    </cofactor>
</comment>
<keyword evidence="11" id="KW-1185">Reference proteome</keyword>
<dbReference type="SUPFAM" id="SSF53098">
    <property type="entry name" value="Ribonuclease H-like"/>
    <property type="match status" value="1"/>
</dbReference>
<keyword evidence="5" id="KW-0479">Metal-binding</keyword>
<evidence type="ECO:0000256" key="3">
    <source>
        <dbReference type="ARBA" id="ARBA00022695"/>
    </source>
</evidence>
<accession>A0ABQ8UNM0</accession>
<reference evidence="10" key="1">
    <citation type="journal article" date="2022" name="bioRxiv">
        <title>Genomics of Preaxostyla Flagellates Illuminates Evolutionary Transitions and the Path Towards Mitochondrial Loss.</title>
        <authorList>
            <person name="Novak L.V.F."/>
            <person name="Treitli S.C."/>
            <person name="Pyrih J."/>
            <person name="Halakuc P."/>
            <person name="Pipaliya S.V."/>
            <person name="Vacek V."/>
            <person name="Brzon O."/>
            <person name="Soukal P."/>
            <person name="Eme L."/>
            <person name="Dacks J.B."/>
            <person name="Karnkowska A."/>
            <person name="Elias M."/>
            <person name="Hampl V."/>
        </authorList>
    </citation>
    <scope>NUCLEOTIDE SEQUENCE</scope>
    <source>
        <strain evidence="10">RCP-MX</strain>
    </source>
</reference>
<dbReference type="Gene3D" id="3.30.342.10">
    <property type="entry name" value="DNA Polymerase, chain B, domain 1"/>
    <property type="match status" value="1"/>
</dbReference>
<dbReference type="EC" id="2.7.7.7" evidence="5"/>
<comment type="function">
    <text evidence="5">DNA polymerase II participates in chromosomal DNA replication.</text>
</comment>
<evidence type="ECO:0000256" key="4">
    <source>
        <dbReference type="ARBA" id="ARBA00022932"/>
    </source>
</evidence>
<comment type="caution">
    <text evidence="10">The sequence shown here is derived from an EMBL/GenBank/DDBJ whole genome shotgun (WGS) entry which is preliminary data.</text>
</comment>
<feature type="region of interest" description="Disordered" evidence="7">
    <location>
        <begin position="378"/>
        <end position="538"/>
    </location>
</feature>
<keyword evidence="5" id="KW-0862">Zinc</keyword>
<comment type="catalytic activity">
    <reaction evidence="5">
        <text>DNA(n) + a 2'-deoxyribonucleoside 5'-triphosphate = DNA(n+1) + diphosphate</text>
        <dbReference type="Rhea" id="RHEA:22508"/>
        <dbReference type="Rhea" id="RHEA-COMP:17339"/>
        <dbReference type="Rhea" id="RHEA-COMP:17340"/>
        <dbReference type="ChEBI" id="CHEBI:33019"/>
        <dbReference type="ChEBI" id="CHEBI:61560"/>
        <dbReference type="ChEBI" id="CHEBI:173112"/>
        <dbReference type="EC" id="2.7.7.7"/>
    </reaction>
</comment>
<dbReference type="InterPro" id="IPR042087">
    <property type="entry name" value="DNA_pol_B_thumb"/>
</dbReference>
<organism evidence="10 11">
    <name type="scientific">Paratrimastix pyriformis</name>
    <dbReference type="NCBI Taxonomy" id="342808"/>
    <lineage>
        <taxon>Eukaryota</taxon>
        <taxon>Metamonada</taxon>
        <taxon>Preaxostyla</taxon>
        <taxon>Paratrimastigidae</taxon>
        <taxon>Paratrimastix</taxon>
    </lineage>
</organism>
<keyword evidence="2 5" id="KW-0808">Transferase</keyword>
<feature type="compositionally biased region" description="Low complexity" evidence="7">
    <location>
        <begin position="528"/>
        <end position="538"/>
    </location>
</feature>
<dbReference type="InterPro" id="IPR055191">
    <property type="entry name" value="POL2_thumb"/>
</dbReference>
<evidence type="ECO:0000256" key="5">
    <source>
        <dbReference type="RuleBase" id="RU365029"/>
    </source>
</evidence>
<feature type="region of interest" description="Disordered" evidence="7">
    <location>
        <begin position="270"/>
        <end position="294"/>
    </location>
</feature>
<dbReference type="CDD" id="cd05779">
    <property type="entry name" value="DNA_polB_epsilon_exo"/>
    <property type="match status" value="1"/>
</dbReference>
<feature type="domain" description="DNA polymerase epsilon ,catalytic subunit A thumb" evidence="9">
    <location>
        <begin position="1633"/>
        <end position="1813"/>
    </location>
</feature>
<dbReference type="InterPro" id="IPR036397">
    <property type="entry name" value="RNaseH_sf"/>
</dbReference>
<keyword evidence="4 5" id="KW-0239">DNA-directed DNA polymerase</keyword>
<dbReference type="InterPro" id="IPR012337">
    <property type="entry name" value="RNaseH-like_sf"/>
</dbReference>
<evidence type="ECO:0000256" key="1">
    <source>
        <dbReference type="ARBA" id="ARBA00005755"/>
    </source>
</evidence>
<keyword evidence="6" id="KW-0175">Coiled coil</keyword>
<dbReference type="InterPro" id="IPR023211">
    <property type="entry name" value="DNA_pol_palm_dom_sf"/>
</dbReference>
<dbReference type="SUPFAM" id="SSF56672">
    <property type="entry name" value="DNA/RNA polymerases"/>
    <property type="match status" value="1"/>
</dbReference>
<protein>
    <recommendedName>
        <fullName evidence="5">DNA polymerase epsilon catalytic subunit</fullName>
        <ecNumber evidence="5">2.7.7.7</ecNumber>
    </recommendedName>
</protein>
<dbReference type="Gene3D" id="3.30.420.10">
    <property type="entry name" value="Ribonuclease H-like superfamily/Ribonuclease H"/>
    <property type="match status" value="1"/>
</dbReference>
<feature type="region of interest" description="Disordered" evidence="7">
    <location>
        <begin position="338"/>
        <end position="357"/>
    </location>
</feature>
<feature type="compositionally biased region" description="Low complexity" evidence="7">
    <location>
        <begin position="426"/>
        <end position="453"/>
    </location>
</feature>